<reference evidence="12 13" key="1">
    <citation type="journal article" date="2012" name="J. Bacteriol.">
        <title>Complete genome sequences of Methylophaga sp. strain JAM1 and Methylophaga sp. strain JAM7.</title>
        <authorList>
            <person name="Villeneuve C."/>
            <person name="Martineau C."/>
            <person name="Mauffrey F."/>
            <person name="Villemur R."/>
        </authorList>
    </citation>
    <scope>NUCLEOTIDE SEQUENCE [LARGE SCALE GENOMIC DNA]</scope>
    <source>
        <strain evidence="12 13">JAM7</strain>
    </source>
</reference>
<evidence type="ECO:0000256" key="9">
    <source>
        <dbReference type="ARBA" id="ARBA00023134"/>
    </source>
</evidence>
<dbReference type="PANTHER" id="PTHR21327:SF18">
    <property type="entry name" value="3,4-DIHYDROXY-2-BUTANONE 4-PHOSPHATE SYNTHASE"/>
    <property type="match status" value="1"/>
</dbReference>
<dbReference type="eggNOG" id="COG0807">
    <property type="taxonomic scope" value="Bacteria"/>
</dbReference>
<dbReference type="PANTHER" id="PTHR21327">
    <property type="entry name" value="GTP CYCLOHYDROLASE II-RELATED"/>
    <property type="match status" value="1"/>
</dbReference>
<dbReference type="InterPro" id="IPR036144">
    <property type="entry name" value="RibA-like_sf"/>
</dbReference>
<dbReference type="KEGG" id="mec:Q7C_2696"/>
<dbReference type="GO" id="GO:0003935">
    <property type="term" value="F:GTP cyclohydrolase II activity"/>
    <property type="evidence" value="ECO:0007669"/>
    <property type="project" value="UniProtKB-EC"/>
</dbReference>
<dbReference type="UniPathway" id="UPA00275"/>
<dbReference type="PATRIC" id="fig|754477.3.peg.2651"/>
<keyword evidence="7 12" id="KW-0378">Hydrolase</keyword>
<evidence type="ECO:0000256" key="4">
    <source>
        <dbReference type="ARBA" id="ARBA00022619"/>
    </source>
</evidence>
<evidence type="ECO:0000256" key="8">
    <source>
        <dbReference type="ARBA" id="ARBA00022833"/>
    </source>
</evidence>
<dbReference type="GO" id="GO:0005829">
    <property type="term" value="C:cytosol"/>
    <property type="evidence" value="ECO:0007669"/>
    <property type="project" value="TreeGrafter"/>
</dbReference>
<dbReference type="EC" id="3.5.4.25" evidence="3"/>
<protein>
    <recommendedName>
        <fullName evidence="3">GTP cyclohydrolase II</fullName>
        <ecNumber evidence="3">3.5.4.25</ecNumber>
    </recommendedName>
</protein>
<comment type="pathway">
    <text evidence="2">Cofactor biosynthesis; riboflavin biosynthesis; 5-amino-6-(D-ribitylamino)uracil from GTP: step 1/4.</text>
</comment>
<dbReference type="RefSeq" id="WP_014705234.1">
    <property type="nucleotide sequence ID" value="NC_017856.1"/>
</dbReference>
<evidence type="ECO:0000313" key="13">
    <source>
        <dbReference type="Proteomes" id="UP000009145"/>
    </source>
</evidence>
<dbReference type="Gene3D" id="3.40.50.10990">
    <property type="entry name" value="GTP cyclohydrolase II"/>
    <property type="match status" value="1"/>
</dbReference>
<evidence type="ECO:0000256" key="10">
    <source>
        <dbReference type="ARBA" id="ARBA00049295"/>
    </source>
</evidence>
<dbReference type="GO" id="GO:0009231">
    <property type="term" value="P:riboflavin biosynthetic process"/>
    <property type="evidence" value="ECO:0007669"/>
    <property type="project" value="UniProtKB-UniPathway"/>
</dbReference>
<keyword evidence="13" id="KW-1185">Reference proteome</keyword>
<evidence type="ECO:0000313" key="12">
    <source>
        <dbReference type="EMBL" id="AFJ03816.1"/>
    </source>
</evidence>
<evidence type="ECO:0000256" key="3">
    <source>
        <dbReference type="ARBA" id="ARBA00012762"/>
    </source>
</evidence>
<dbReference type="CDD" id="cd00641">
    <property type="entry name" value="GTP_cyclohydro2"/>
    <property type="match status" value="1"/>
</dbReference>
<dbReference type="EMBL" id="CP003380">
    <property type="protein sequence ID" value="AFJ03816.1"/>
    <property type="molecule type" value="Genomic_DNA"/>
</dbReference>
<evidence type="ECO:0000256" key="6">
    <source>
        <dbReference type="ARBA" id="ARBA00022741"/>
    </source>
</evidence>
<dbReference type="Pfam" id="PF00925">
    <property type="entry name" value="GTP_cyclohydro2"/>
    <property type="match status" value="1"/>
</dbReference>
<organism evidence="12 13">
    <name type="scientific">Methylophaga frappieri (strain ATCC BAA-2434 / DSM 25690 / JAM7)</name>
    <dbReference type="NCBI Taxonomy" id="754477"/>
    <lineage>
        <taxon>Bacteria</taxon>
        <taxon>Pseudomonadati</taxon>
        <taxon>Pseudomonadota</taxon>
        <taxon>Gammaproteobacteria</taxon>
        <taxon>Thiotrichales</taxon>
        <taxon>Piscirickettsiaceae</taxon>
        <taxon>Methylophaga</taxon>
    </lineage>
</organism>
<dbReference type="NCBIfam" id="NF001591">
    <property type="entry name" value="PRK00393.1"/>
    <property type="match status" value="1"/>
</dbReference>
<keyword evidence="5" id="KW-0479">Metal-binding</keyword>
<name>I1YLM3_METFJ</name>
<dbReference type="InterPro" id="IPR000926">
    <property type="entry name" value="RibA"/>
</dbReference>
<dbReference type="Proteomes" id="UP000009145">
    <property type="component" value="Chromosome"/>
</dbReference>
<evidence type="ECO:0000256" key="7">
    <source>
        <dbReference type="ARBA" id="ARBA00022801"/>
    </source>
</evidence>
<keyword evidence="4" id="KW-0686">Riboflavin biosynthesis</keyword>
<dbReference type="SUPFAM" id="SSF142695">
    <property type="entry name" value="RibA-like"/>
    <property type="match status" value="1"/>
</dbReference>
<evidence type="ECO:0000256" key="5">
    <source>
        <dbReference type="ARBA" id="ARBA00022723"/>
    </source>
</evidence>
<sequence>MAKIRQSVPLKVGAAQVDAEIISFFGLESGLEHIAIKFVRKSADVTSPIIRIHSECLTGDIFHSSRCDCGEQLEESLSLLDNAGGILLYLRQEGRGIGLYNKLDAYALQDSGLNTYEANVRLGFAEDQRQFSEAAEMLKALDIDRVQLITNNPVKREQLEANGIIVEKTIPTSAHTKPGNLAYLKAKQAQGKHSLNLNEDPETEITHFID</sequence>
<dbReference type="STRING" id="754477.Q7C_2696"/>
<dbReference type="GO" id="GO:0046872">
    <property type="term" value="F:metal ion binding"/>
    <property type="evidence" value="ECO:0007669"/>
    <property type="project" value="UniProtKB-KW"/>
</dbReference>
<evidence type="ECO:0000259" key="11">
    <source>
        <dbReference type="Pfam" id="PF00925"/>
    </source>
</evidence>
<accession>I1YLM3</accession>
<dbReference type="AlphaFoldDB" id="I1YLM3"/>
<dbReference type="GO" id="GO:0005525">
    <property type="term" value="F:GTP binding"/>
    <property type="evidence" value="ECO:0007669"/>
    <property type="project" value="UniProtKB-KW"/>
</dbReference>
<keyword evidence="9" id="KW-0342">GTP-binding</keyword>
<comment type="catalytic activity">
    <reaction evidence="10">
        <text>GTP + 4 H2O = 2,5-diamino-6-hydroxy-4-(5-phosphoribosylamino)-pyrimidine + formate + 2 phosphate + 3 H(+)</text>
        <dbReference type="Rhea" id="RHEA:23704"/>
        <dbReference type="ChEBI" id="CHEBI:15377"/>
        <dbReference type="ChEBI" id="CHEBI:15378"/>
        <dbReference type="ChEBI" id="CHEBI:15740"/>
        <dbReference type="ChEBI" id="CHEBI:37565"/>
        <dbReference type="ChEBI" id="CHEBI:43474"/>
        <dbReference type="ChEBI" id="CHEBI:58614"/>
        <dbReference type="EC" id="3.5.4.25"/>
    </reaction>
</comment>
<comment type="cofactor">
    <cofactor evidence="1">
        <name>Zn(2+)</name>
        <dbReference type="ChEBI" id="CHEBI:29105"/>
    </cofactor>
</comment>
<keyword evidence="8" id="KW-0862">Zinc</keyword>
<gene>
    <name evidence="12" type="ordered locus">Q7C_2696</name>
</gene>
<dbReference type="OrthoDB" id="9793111at2"/>
<proteinExistence type="predicted"/>
<feature type="domain" description="GTP cyclohydrolase II" evidence="11">
    <location>
        <begin position="18"/>
        <end position="171"/>
    </location>
</feature>
<evidence type="ECO:0000256" key="1">
    <source>
        <dbReference type="ARBA" id="ARBA00001947"/>
    </source>
</evidence>
<dbReference type="HOGENOM" id="CLU_020273_2_1_6"/>
<dbReference type="InterPro" id="IPR032677">
    <property type="entry name" value="GTP_cyclohydro_II"/>
</dbReference>
<keyword evidence="6" id="KW-0547">Nucleotide-binding</keyword>
<evidence type="ECO:0000256" key="2">
    <source>
        <dbReference type="ARBA" id="ARBA00004853"/>
    </source>
</evidence>